<dbReference type="VEuPathDB" id="FungiDB:SMAC_07248"/>
<dbReference type="EMBL" id="NMPR01000075">
    <property type="protein sequence ID" value="KAA8631493.1"/>
    <property type="molecule type" value="Genomic_DNA"/>
</dbReference>
<gene>
    <name evidence="1" type="ORF">SMACR_07248</name>
</gene>
<proteinExistence type="predicted"/>
<evidence type="ECO:0000313" key="1">
    <source>
        <dbReference type="EMBL" id="KAA8631493.1"/>
    </source>
</evidence>
<dbReference type="Proteomes" id="UP000433876">
    <property type="component" value="Unassembled WGS sequence"/>
</dbReference>
<sequence length="259" mass="29447">MEAGRDNRQGQILGPTGRTLAEYLPRLETPYWSVFGNRTYIIPESPLSFPHLTILALHGLPFDKGRPPTRLRGLVLLLKSAQNLCCLELSAGVPATKSSRGAMMQEFCRDYGKAGGSALEKLRYIKLGIGFELCFPPHRDPGYYRDDPAHILGDLLDLSRIEELHLQYPDYVDGPHHPESLIRSLYKGEALRLAFNTHLSRKLINPYRLPRLRKLTLPWADSCTWQVVSESFSGSSLNQNLVIRFFDECRLQSSRLLQR</sequence>
<name>A0A8S8ZNB7_SORMA</name>
<protein>
    <submittedName>
        <fullName evidence="1">Uncharacterized protein</fullName>
    </submittedName>
</protein>
<evidence type="ECO:0000313" key="2">
    <source>
        <dbReference type="Proteomes" id="UP000433876"/>
    </source>
</evidence>
<dbReference type="AlphaFoldDB" id="A0A8S8ZNB7"/>
<accession>A0A8S8ZNB7</accession>
<reference evidence="1 2" key="1">
    <citation type="submission" date="2017-07" db="EMBL/GenBank/DDBJ databases">
        <title>Genome sequence of the Sordaria macrospora wild type strain R19027.</title>
        <authorList>
            <person name="Nowrousian M."/>
            <person name="Teichert I."/>
            <person name="Kueck U."/>
        </authorList>
    </citation>
    <scope>NUCLEOTIDE SEQUENCE [LARGE SCALE GENOMIC DNA]</scope>
    <source>
        <strain evidence="1 2">R19027</strain>
        <tissue evidence="1">Mycelium</tissue>
    </source>
</reference>
<organism evidence="1 2">
    <name type="scientific">Sordaria macrospora</name>
    <dbReference type="NCBI Taxonomy" id="5147"/>
    <lineage>
        <taxon>Eukaryota</taxon>
        <taxon>Fungi</taxon>
        <taxon>Dikarya</taxon>
        <taxon>Ascomycota</taxon>
        <taxon>Pezizomycotina</taxon>
        <taxon>Sordariomycetes</taxon>
        <taxon>Sordariomycetidae</taxon>
        <taxon>Sordariales</taxon>
        <taxon>Sordariaceae</taxon>
        <taxon>Sordaria</taxon>
    </lineage>
</organism>
<comment type="caution">
    <text evidence="1">The sequence shown here is derived from an EMBL/GenBank/DDBJ whole genome shotgun (WGS) entry which is preliminary data.</text>
</comment>